<dbReference type="InterPro" id="IPR036365">
    <property type="entry name" value="PGBD-like_sf"/>
</dbReference>
<dbReference type="Pfam" id="PF01471">
    <property type="entry name" value="PG_binding_1"/>
    <property type="match status" value="1"/>
</dbReference>
<dbReference type="GO" id="GO:0031640">
    <property type="term" value="P:killing of cells of another organism"/>
    <property type="evidence" value="ECO:0007669"/>
    <property type="project" value="UniProtKB-KW"/>
</dbReference>
<keyword evidence="2" id="KW-0081">Bacteriolytic enzyme</keyword>
<sequence>MHEMVRNRFAAFSDPLEGSVAWMYQDSLGLVTVGLGNLIDSPAAAWDTRSFGAPFVSKHDLVTEAGQGEVEAEWNAVKNNPGLKGNWQAAENLTSLRLTEAGIANLAAGKLDTFEAHLRQTAEFAALDQWPADAQLALFSMSWAQGPNFGGWPRFRAACAAQDWAAAVQDCGLSNAWLSKRNAVNRGLFRNALWAKDNGADPAELQLQIPGNRPRLALGATDADNAGQGFDTDDSVSSLQRFLTYLGYACSESGEFDGETDTAVRSFQSNENQLAAAQGGFAADGIVGALTWAALGYVVPRA</sequence>
<dbReference type="RefSeq" id="WP_132167811.1">
    <property type="nucleotide sequence ID" value="NZ_SMKX01000034.1"/>
</dbReference>
<dbReference type="GO" id="GO:0003796">
    <property type="term" value="F:lysozyme activity"/>
    <property type="evidence" value="ECO:0007669"/>
    <property type="project" value="InterPro"/>
</dbReference>
<keyword evidence="1" id="KW-0929">Antimicrobial</keyword>
<accession>A0A4R4ZLW6</accession>
<dbReference type="SUPFAM" id="SSF47090">
    <property type="entry name" value="PGBD-like"/>
    <property type="match status" value="1"/>
</dbReference>
<dbReference type="InterPro" id="IPR036366">
    <property type="entry name" value="PGBDSf"/>
</dbReference>
<feature type="domain" description="Peptidoglycan binding-like" evidence="3">
    <location>
        <begin position="233"/>
        <end position="295"/>
    </location>
</feature>
<dbReference type="InterPro" id="IPR023346">
    <property type="entry name" value="Lysozyme-like_dom_sf"/>
</dbReference>
<protein>
    <submittedName>
        <fullName evidence="4">Peptidoglycan-binding protein</fullName>
    </submittedName>
</protein>
<evidence type="ECO:0000256" key="1">
    <source>
        <dbReference type="ARBA" id="ARBA00022529"/>
    </source>
</evidence>
<evidence type="ECO:0000256" key="2">
    <source>
        <dbReference type="ARBA" id="ARBA00022638"/>
    </source>
</evidence>
<keyword evidence="5" id="KW-1185">Reference proteome</keyword>
<dbReference type="SUPFAM" id="SSF53955">
    <property type="entry name" value="Lysozyme-like"/>
    <property type="match status" value="1"/>
</dbReference>
<dbReference type="AlphaFoldDB" id="A0A4R4ZLW6"/>
<dbReference type="InterPro" id="IPR002477">
    <property type="entry name" value="Peptidoglycan-bd-like"/>
</dbReference>
<evidence type="ECO:0000259" key="3">
    <source>
        <dbReference type="Pfam" id="PF01471"/>
    </source>
</evidence>
<dbReference type="Proteomes" id="UP000295124">
    <property type="component" value="Unassembled WGS sequence"/>
</dbReference>
<evidence type="ECO:0000313" key="5">
    <source>
        <dbReference type="Proteomes" id="UP000295124"/>
    </source>
</evidence>
<organism evidence="4 5">
    <name type="scientific">Kribbella antibiotica</name>
    <dbReference type="NCBI Taxonomy" id="190195"/>
    <lineage>
        <taxon>Bacteria</taxon>
        <taxon>Bacillati</taxon>
        <taxon>Actinomycetota</taxon>
        <taxon>Actinomycetes</taxon>
        <taxon>Propionibacteriales</taxon>
        <taxon>Kribbellaceae</taxon>
        <taxon>Kribbella</taxon>
    </lineage>
</organism>
<dbReference type="OrthoDB" id="4537716at2"/>
<reference evidence="4 5" key="1">
    <citation type="submission" date="2019-03" db="EMBL/GenBank/DDBJ databases">
        <title>Draft genome sequences of novel Actinobacteria.</title>
        <authorList>
            <person name="Sahin N."/>
            <person name="Ay H."/>
            <person name="Saygin H."/>
        </authorList>
    </citation>
    <scope>NUCLEOTIDE SEQUENCE [LARGE SCALE GENOMIC DNA]</scope>
    <source>
        <strain evidence="4 5">JCM 13523</strain>
    </source>
</reference>
<dbReference type="GO" id="GO:0042742">
    <property type="term" value="P:defense response to bacterium"/>
    <property type="evidence" value="ECO:0007669"/>
    <property type="project" value="UniProtKB-KW"/>
</dbReference>
<gene>
    <name evidence="4" type="ORF">E1263_14490</name>
</gene>
<name>A0A4R4ZLW6_9ACTN</name>
<dbReference type="EMBL" id="SMKX01000034">
    <property type="protein sequence ID" value="TDD59555.1"/>
    <property type="molecule type" value="Genomic_DNA"/>
</dbReference>
<evidence type="ECO:0000313" key="4">
    <source>
        <dbReference type="EMBL" id="TDD59555.1"/>
    </source>
</evidence>
<dbReference type="InterPro" id="IPR023347">
    <property type="entry name" value="Lysozyme_dom_sf"/>
</dbReference>
<dbReference type="Gene3D" id="1.10.530.40">
    <property type="match status" value="1"/>
</dbReference>
<dbReference type="Gene3D" id="1.10.101.10">
    <property type="entry name" value="PGBD-like superfamily/PGBD"/>
    <property type="match status" value="1"/>
</dbReference>
<proteinExistence type="predicted"/>
<comment type="caution">
    <text evidence="4">The sequence shown here is derived from an EMBL/GenBank/DDBJ whole genome shotgun (WGS) entry which is preliminary data.</text>
</comment>